<organism evidence="1 2">
    <name type="scientific">Thelephora terrestris</name>
    <dbReference type="NCBI Taxonomy" id="56493"/>
    <lineage>
        <taxon>Eukaryota</taxon>
        <taxon>Fungi</taxon>
        <taxon>Dikarya</taxon>
        <taxon>Basidiomycota</taxon>
        <taxon>Agaricomycotina</taxon>
        <taxon>Agaricomycetes</taxon>
        <taxon>Thelephorales</taxon>
        <taxon>Thelephoraceae</taxon>
        <taxon>Thelephora</taxon>
    </lineage>
</organism>
<dbReference type="OrthoDB" id="2140105at2759"/>
<gene>
    <name evidence="1" type="ORF">BJ322DRAFT_838697</name>
</gene>
<dbReference type="Proteomes" id="UP000736335">
    <property type="component" value="Unassembled WGS sequence"/>
</dbReference>
<protein>
    <submittedName>
        <fullName evidence="1">Uncharacterized protein</fullName>
    </submittedName>
</protein>
<reference evidence="1" key="1">
    <citation type="journal article" date="2020" name="Nat. Commun.">
        <title>Large-scale genome sequencing of mycorrhizal fungi provides insights into the early evolution of symbiotic traits.</title>
        <authorList>
            <person name="Miyauchi S."/>
            <person name="Kiss E."/>
            <person name="Kuo A."/>
            <person name="Drula E."/>
            <person name="Kohler A."/>
            <person name="Sanchez-Garcia M."/>
            <person name="Morin E."/>
            <person name="Andreopoulos B."/>
            <person name="Barry K.W."/>
            <person name="Bonito G."/>
            <person name="Buee M."/>
            <person name="Carver A."/>
            <person name="Chen C."/>
            <person name="Cichocki N."/>
            <person name="Clum A."/>
            <person name="Culley D."/>
            <person name="Crous P.W."/>
            <person name="Fauchery L."/>
            <person name="Girlanda M."/>
            <person name="Hayes R.D."/>
            <person name="Keri Z."/>
            <person name="LaButti K."/>
            <person name="Lipzen A."/>
            <person name="Lombard V."/>
            <person name="Magnuson J."/>
            <person name="Maillard F."/>
            <person name="Murat C."/>
            <person name="Nolan M."/>
            <person name="Ohm R.A."/>
            <person name="Pangilinan J."/>
            <person name="Pereira M.F."/>
            <person name="Perotto S."/>
            <person name="Peter M."/>
            <person name="Pfister S."/>
            <person name="Riley R."/>
            <person name="Sitrit Y."/>
            <person name="Stielow J.B."/>
            <person name="Szollosi G."/>
            <person name="Zifcakova L."/>
            <person name="Stursova M."/>
            <person name="Spatafora J.W."/>
            <person name="Tedersoo L."/>
            <person name="Vaario L.M."/>
            <person name="Yamada A."/>
            <person name="Yan M."/>
            <person name="Wang P."/>
            <person name="Xu J."/>
            <person name="Bruns T."/>
            <person name="Baldrian P."/>
            <person name="Vilgalys R."/>
            <person name="Dunand C."/>
            <person name="Henrissat B."/>
            <person name="Grigoriev I.V."/>
            <person name="Hibbett D."/>
            <person name="Nagy L.G."/>
            <person name="Martin F.M."/>
        </authorList>
    </citation>
    <scope>NUCLEOTIDE SEQUENCE</scope>
    <source>
        <strain evidence="1">UH-Tt-Lm1</strain>
    </source>
</reference>
<evidence type="ECO:0000313" key="2">
    <source>
        <dbReference type="Proteomes" id="UP000736335"/>
    </source>
</evidence>
<proteinExistence type="predicted"/>
<keyword evidence="2" id="KW-1185">Reference proteome</keyword>
<accession>A0A9P6HFC1</accession>
<reference evidence="1" key="2">
    <citation type="submission" date="2020-11" db="EMBL/GenBank/DDBJ databases">
        <authorList>
            <consortium name="DOE Joint Genome Institute"/>
            <person name="Kuo A."/>
            <person name="Miyauchi S."/>
            <person name="Kiss E."/>
            <person name="Drula E."/>
            <person name="Kohler A."/>
            <person name="Sanchez-Garcia M."/>
            <person name="Andreopoulos B."/>
            <person name="Barry K.W."/>
            <person name="Bonito G."/>
            <person name="Buee M."/>
            <person name="Carver A."/>
            <person name="Chen C."/>
            <person name="Cichocki N."/>
            <person name="Clum A."/>
            <person name="Culley D."/>
            <person name="Crous P.W."/>
            <person name="Fauchery L."/>
            <person name="Girlanda M."/>
            <person name="Hayes R."/>
            <person name="Keri Z."/>
            <person name="Labutti K."/>
            <person name="Lipzen A."/>
            <person name="Lombard V."/>
            <person name="Magnuson J."/>
            <person name="Maillard F."/>
            <person name="Morin E."/>
            <person name="Murat C."/>
            <person name="Nolan M."/>
            <person name="Ohm R."/>
            <person name="Pangilinan J."/>
            <person name="Pereira M."/>
            <person name="Perotto S."/>
            <person name="Peter M."/>
            <person name="Riley R."/>
            <person name="Sitrit Y."/>
            <person name="Stielow B."/>
            <person name="Szollosi G."/>
            <person name="Zifcakova L."/>
            <person name="Stursova M."/>
            <person name="Spatafora J.W."/>
            <person name="Tedersoo L."/>
            <person name="Vaario L.-M."/>
            <person name="Yamada A."/>
            <person name="Yan M."/>
            <person name="Wang P."/>
            <person name="Xu J."/>
            <person name="Bruns T."/>
            <person name="Baldrian P."/>
            <person name="Vilgalys R."/>
            <person name="Henrissat B."/>
            <person name="Grigoriev I.V."/>
            <person name="Hibbett D."/>
            <person name="Nagy L.G."/>
            <person name="Martin F.M."/>
        </authorList>
    </citation>
    <scope>NUCLEOTIDE SEQUENCE</scope>
    <source>
        <strain evidence="1">UH-Tt-Lm1</strain>
    </source>
</reference>
<sequence>MDSPRVGSTFRSSELISSAQVLSSGNTTYNGTYAVTIYINKARNSNAVRAFVLPQTEAITAQIETKFAIRQGARLGSSGLNTASRFTNVPLALVNPVA</sequence>
<dbReference type="AlphaFoldDB" id="A0A9P6HFC1"/>
<dbReference type="EMBL" id="WIUZ02000007">
    <property type="protein sequence ID" value="KAF9785551.1"/>
    <property type="molecule type" value="Genomic_DNA"/>
</dbReference>
<evidence type="ECO:0000313" key="1">
    <source>
        <dbReference type="EMBL" id="KAF9785551.1"/>
    </source>
</evidence>
<comment type="caution">
    <text evidence="1">The sequence shown here is derived from an EMBL/GenBank/DDBJ whole genome shotgun (WGS) entry which is preliminary data.</text>
</comment>
<name>A0A9P6HFC1_9AGAM</name>